<accession>A0A445AEV3</accession>
<dbReference type="PANTHER" id="PTHR48476">
    <property type="entry name" value="SHORT-CHAIN DEHYDROGENASE TIC 32, CHLOROPLASTIC-LIKE"/>
    <property type="match status" value="1"/>
</dbReference>
<dbReference type="AlphaFoldDB" id="A0A445AEV3"/>
<evidence type="ECO:0000313" key="2">
    <source>
        <dbReference type="Proteomes" id="UP000289738"/>
    </source>
</evidence>
<dbReference type="PANTHER" id="PTHR48476:SF1">
    <property type="entry name" value="SHORT-CHAIN DEHYDROGENASE TIC 32, CHLOROPLASTIC-LIKE"/>
    <property type="match status" value="1"/>
</dbReference>
<protein>
    <submittedName>
        <fullName evidence="1">Uncharacterized protein</fullName>
    </submittedName>
</protein>
<reference evidence="1 2" key="1">
    <citation type="submission" date="2019-01" db="EMBL/GenBank/DDBJ databases">
        <title>Sequencing of cultivated peanut Arachis hypogaea provides insights into genome evolution and oil improvement.</title>
        <authorList>
            <person name="Chen X."/>
        </authorList>
    </citation>
    <scope>NUCLEOTIDE SEQUENCE [LARGE SCALE GENOMIC DNA]</scope>
    <source>
        <strain evidence="2">cv. Fuhuasheng</strain>
        <tissue evidence="1">Leaves</tissue>
    </source>
</reference>
<gene>
    <name evidence="1" type="ORF">Ahy_B02g058549</name>
</gene>
<evidence type="ECO:0000313" key="1">
    <source>
        <dbReference type="EMBL" id="RYR24944.1"/>
    </source>
</evidence>
<keyword evidence="2" id="KW-1185">Reference proteome</keyword>
<dbReference type="STRING" id="3818.A0A445AEV3"/>
<dbReference type="InterPro" id="IPR055280">
    <property type="entry name" value="TIC32"/>
</dbReference>
<name>A0A445AEV3_ARAHY</name>
<organism evidence="1 2">
    <name type="scientific">Arachis hypogaea</name>
    <name type="common">Peanut</name>
    <dbReference type="NCBI Taxonomy" id="3818"/>
    <lineage>
        <taxon>Eukaryota</taxon>
        <taxon>Viridiplantae</taxon>
        <taxon>Streptophyta</taxon>
        <taxon>Embryophyta</taxon>
        <taxon>Tracheophyta</taxon>
        <taxon>Spermatophyta</taxon>
        <taxon>Magnoliopsida</taxon>
        <taxon>eudicotyledons</taxon>
        <taxon>Gunneridae</taxon>
        <taxon>Pentapetalae</taxon>
        <taxon>rosids</taxon>
        <taxon>fabids</taxon>
        <taxon>Fabales</taxon>
        <taxon>Fabaceae</taxon>
        <taxon>Papilionoideae</taxon>
        <taxon>50 kb inversion clade</taxon>
        <taxon>dalbergioids sensu lato</taxon>
        <taxon>Dalbergieae</taxon>
        <taxon>Pterocarpus clade</taxon>
        <taxon>Arachis</taxon>
    </lineage>
</organism>
<sequence length="120" mass="13457">MLPGLAFIVFMALLTKKSIEFLIRFTRAGKAVSYGGLMGIHLGNMGKHLLRFHVMRCLEHLQVENIILGAATTCYVALHPQVKGVSEKYFSDSNLSKTTSHETDADLTKKLWDFSMNLIK</sequence>
<dbReference type="Proteomes" id="UP000289738">
    <property type="component" value="Chromosome B02"/>
</dbReference>
<dbReference type="EMBL" id="SDMP01000012">
    <property type="protein sequence ID" value="RYR24944.1"/>
    <property type="molecule type" value="Genomic_DNA"/>
</dbReference>
<proteinExistence type="predicted"/>
<comment type="caution">
    <text evidence="1">The sequence shown here is derived from an EMBL/GenBank/DDBJ whole genome shotgun (WGS) entry which is preliminary data.</text>
</comment>